<dbReference type="EMBL" id="CDMY01000395">
    <property type="protein sequence ID" value="CEM09777.1"/>
    <property type="molecule type" value="Genomic_DNA"/>
</dbReference>
<protein>
    <submittedName>
        <fullName evidence="1">Uncharacterized protein</fullName>
    </submittedName>
</protein>
<dbReference type="PhylomeDB" id="A0A0G4FA26"/>
<sequence length="444" mass="48267">MAASAAAQMSAVIRAQLLPQVEGYRTKQAQVNSCIDQLLQMDTAASMAPLVRQAAKHTTHHKALCVSVESPLLGVALVVLIHSSDGGQARRLHLTDIPANPMSVILELSDLTAVAHLKSTARPIKNALRPIVRRLRLPKAIERVGLSGVVQFDDQLSHGDVMKAMWVVEEGGEGGWREVADTLRLSEHCGYCQLPVTMTAGDLPTHATKADFLALPRFCAQWMLVGRRVAFRRPTGQQDGTLELFRHNNELRIIRNQPGFIITINPPLPQPNRPVHPFSQHPFTHHAKPHDPPVRHNIQWQNGVGWATVGVNNGPVDASASSMLKHLLLVTSRVRGGHLDRIMTRSPHTALDECSDVTAFEAASGTCARSHVLMTAADPFIAYISFVLLPADNQDVHVIITTSEAPAAGVPHDAPFAQRFPLTAAKVRRILGPIAPIVLDGQAP</sequence>
<dbReference type="Proteomes" id="UP000041254">
    <property type="component" value="Unassembled WGS sequence"/>
</dbReference>
<keyword evidence="2" id="KW-1185">Reference proteome</keyword>
<reference evidence="1 2" key="1">
    <citation type="submission" date="2014-11" db="EMBL/GenBank/DDBJ databases">
        <authorList>
            <person name="Zhu J."/>
            <person name="Qi W."/>
            <person name="Song R."/>
        </authorList>
    </citation>
    <scope>NUCLEOTIDE SEQUENCE [LARGE SCALE GENOMIC DNA]</scope>
</reference>
<gene>
    <name evidence="1" type="ORF">Vbra_4373</name>
</gene>
<dbReference type="InParanoid" id="A0A0G4FA26"/>
<evidence type="ECO:0000313" key="1">
    <source>
        <dbReference type="EMBL" id="CEM09777.1"/>
    </source>
</evidence>
<organism evidence="1 2">
    <name type="scientific">Vitrella brassicaformis (strain CCMP3155)</name>
    <dbReference type="NCBI Taxonomy" id="1169540"/>
    <lineage>
        <taxon>Eukaryota</taxon>
        <taxon>Sar</taxon>
        <taxon>Alveolata</taxon>
        <taxon>Colpodellida</taxon>
        <taxon>Vitrellaceae</taxon>
        <taxon>Vitrella</taxon>
    </lineage>
</organism>
<dbReference type="VEuPathDB" id="CryptoDB:Vbra_4373"/>
<proteinExistence type="predicted"/>
<dbReference type="AlphaFoldDB" id="A0A0G4FA26"/>
<accession>A0A0G4FA26</accession>
<name>A0A0G4FA26_VITBC</name>
<evidence type="ECO:0000313" key="2">
    <source>
        <dbReference type="Proteomes" id="UP000041254"/>
    </source>
</evidence>